<feature type="domain" description="L,D-TPase catalytic" evidence="9">
    <location>
        <begin position="65"/>
        <end position="222"/>
    </location>
</feature>
<accession>A0ABV7B9G5</accession>
<evidence type="ECO:0000313" key="10">
    <source>
        <dbReference type="EMBL" id="MFC2992874.1"/>
    </source>
</evidence>
<dbReference type="SUPFAM" id="SSF141523">
    <property type="entry name" value="L,D-transpeptidase catalytic domain-like"/>
    <property type="match status" value="1"/>
</dbReference>
<evidence type="ECO:0000256" key="7">
    <source>
        <dbReference type="PROSITE-ProRule" id="PRU01373"/>
    </source>
</evidence>
<evidence type="ECO:0000256" key="8">
    <source>
        <dbReference type="SAM" id="SignalP"/>
    </source>
</evidence>
<dbReference type="InterPro" id="IPR038063">
    <property type="entry name" value="Transpep_catalytic_dom"/>
</dbReference>
<proteinExistence type="inferred from homology"/>
<reference evidence="11" key="1">
    <citation type="journal article" date="2019" name="Int. J. Syst. Evol. Microbiol.">
        <title>The Global Catalogue of Microorganisms (GCM) 10K type strain sequencing project: providing services to taxonomists for standard genome sequencing and annotation.</title>
        <authorList>
            <consortium name="The Broad Institute Genomics Platform"/>
            <consortium name="The Broad Institute Genome Sequencing Center for Infectious Disease"/>
            <person name="Wu L."/>
            <person name="Ma J."/>
        </authorList>
    </citation>
    <scope>NUCLEOTIDE SEQUENCE [LARGE SCALE GENOMIC DNA]</scope>
    <source>
        <strain evidence="11">KCTC 52660</strain>
    </source>
</reference>
<keyword evidence="5 7" id="KW-0573">Peptidoglycan synthesis</keyword>
<organism evidence="10 11">
    <name type="scientific">Halomonas tibetensis</name>
    <dbReference type="NCBI Taxonomy" id="2259590"/>
    <lineage>
        <taxon>Bacteria</taxon>
        <taxon>Pseudomonadati</taxon>
        <taxon>Pseudomonadota</taxon>
        <taxon>Gammaproteobacteria</taxon>
        <taxon>Oceanospirillales</taxon>
        <taxon>Halomonadaceae</taxon>
        <taxon>Halomonas</taxon>
    </lineage>
</organism>
<comment type="pathway">
    <text evidence="1 7">Cell wall biogenesis; peptidoglycan biosynthesis.</text>
</comment>
<sequence length="222" mass="24248">MPAPIITRSFKLLVLSLLVTATQASASLIEPAEPLTSSVTGSAGNHFLNDIDTGISLLPVDDDVVWLHISLQDRTVSVVRGRNVFHVIPHFAIGINGADNLRIRGSAMTPKGEFRIERINPNSQYTTFLGINYPNPAVAEQALATGLITEEEAERIRRYYLQHRLSYPNTALGGDIGIHGLGSRDPFLNERVDWTEGCLAIENGQIRILSSLVGIDTPVLIQ</sequence>
<dbReference type="RefSeq" id="WP_379759970.1">
    <property type="nucleotide sequence ID" value="NZ_JBHRSQ010000016.1"/>
</dbReference>
<dbReference type="PANTHER" id="PTHR36699">
    <property type="entry name" value="LD-TRANSPEPTIDASE"/>
    <property type="match status" value="1"/>
</dbReference>
<comment type="similarity">
    <text evidence="2">Belongs to the YkuD family.</text>
</comment>
<comment type="caution">
    <text evidence="10">The sequence shown here is derived from an EMBL/GenBank/DDBJ whole genome shotgun (WGS) entry which is preliminary data.</text>
</comment>
<dbReference type="Gene3D" id="2.40.440.10">
    <property type="entry name" value="L,D-transpeptidase catalytic domain-like"/>
    <property type="match status" value="1"/>
</dbReference>
<dbReference type="CDD" id="cd16913">
    <property type="entry name" value="YkuD_like"/>
    <property type="match status" value="1"/>
</dbReference>
<keyword evidence="6 7" id="KW-0961">Cell wall biogenesis/degradation</keyword>
<feature type="active site" description="Nucleophile" evidence="7">
    <location>
        <position position="198"/>
    </location>
</feature>
<evidence type="ECO:0000256" key="1">
    <source>
        <dbReference type="ARBA" id="ARBA00004752"/>
    </source>
</evidence>
<protein>
    <submittedName>
        <fullName evidence="10">L,D-transpeptidase family protein</fullName>
    </submittedName>
</protein>
<feature type="signal peptide" evidence="8">
    <location>
        <begin position="1"/>
        <end position="26"/>
    </location>
</feature>
<keyword evidence="8" id="KW-0732">Signal</keyword>
<evidence type="ECO:0000256" key="2">
    <source>
        <dbReference type="ARBA" id="ARBA00005992"/>
    </source>
</evidence>
<evidence type="ECO:0000256" key="6">
    <source>
        <dbReference type="ARBA" id="ARBA00023316"/>
    </source>
</evidence>
<dbReference type="EMBL" id="JBHRSQ010000016">
    <property type="protein sequence ID" value="MFC2992874.1"/>
    <property type="molecule type" value="Genomic_DNA"/>
</dbReference>
<name>A0ABV7B9G5_9GAMM</name>
<dbReference type="PROSITE" id="PS52029">
    <property type="entry name" value="LD_TPASE"/>
    <property type="match status" value="1"/>
</dbReference>
<evidence type="ECO:0000256" key="4">
    <source>
        <dbReference type="ARBA" id="ARBA00022960"/>
    </source>
</evidence>
<dbReference type="PANTHER" id="PTHR36699:SF1">
    <property type="entry name" value="L,D-TRANSPEPTIDASE YAFK-RELATED"/>
    <property type="match status" value="1"/>
</dbReference>
<evidence type="ECO:0000256" key="5">
    <source>
        <dbReference type="ARBA" id="ARBA00022984"/>
    </source>
</evidence>
<dbReference type="Proteomes" id="UP001595386">
    <property type="component" value="Unassembled WGS sequence"/>
</dbReference>
<keyword evidence="11" id="KW-1185">Reference proteome</keyword>
<feature type="active site" description="Proton donor/acceptor" evidence="7">
    <location>
        <position position="179"/>
    </location>
</feature>
<dbReference type="InterPro" id="IPR005490">
    <property type="entry name" value="LD_TPept_cat_dom"/>
</dbReference>
<keyword evidence="4 7" id="KW-0133">Cell shape</keyword>
<evidence type="ECO:0000259" key="9">
    <source>
        <dbReference type="PROSITE" id="PS52029"/>
    </source>
</evidence>
<evidence type="ECO:0000313" key="11">
    <source>
        <dbReference type="Proteomes" id="UP001595386"/>
    </source>
</evidence>
<dbReference type="Pfam" id="PF03734">
    <property type="entry name" value="YkuD"/>
    <property type="match status" value="1"/>
</dbReference>
<keyword evidence="3" id="KW-0808">Transferase</keyword>
<gene>
    <name evidence="10" type="ORF">ACFODV_12600</name>
</gene>
<feature type="chain" id="PRO_5045455472" evidence="8">
    <location>
        <begin position="27"/>
        <end position="222"/>
    </location>
</feature>
<evidence type="ECO:0000256" key="3">
    <source>
        <dbReference type="ARBA" id="ARBA00022679"/>
    </source>
</evidence>